<dbReference type="Proteomes" id="UP000077173">
    <property type="component" value="Unassembled WGS sequence"/>
</dbReference>
<keyword evidence="4" id="KW-1185">Reference proteome</keyword>
<feature type="region of interest" description="Disordered" evidence="2">
    <location>
        <begin position="103"/>
        <end position="147"/>
    </location>
</feature>
<organism evidence="3 4">
    <name type="scientific">Bradyrhizobium neotropicale</name>
    <dbReference type="NCBI Taxonomy" id="1497615"/>
    <lineage>
        <taxon>Bacteria</taxon>
        <taxon>Pseudomonadati</taxon>
        <taxon>Pseudomonadota</taxon>
        <taxon>Alphaproteobacteria</taxon>
        <taxon>Hyphomicrobiales</taxon>
        <taxon>Nitrobacteraceae</taxon>
        <taxon>Bradyrhizobium</taxon>
    </lineage>
</organism>
<feature type="coiled-coil region" evidence="1">
    <location>
        <begin position="158"/>
        <end position="192"/>
    </location>
</feature>
<sequence length="278" mass="29078">MNSVTTPIEPRYALSARMDEELSHTFEKIKSVDEQIARASEQLSRLERDDARSRSPRGRPALRGIAGLVLAAGIGTAALVSQSSYGDTVRQMIAGWAPLRAATSSQSQEPAPVAQPSPTVQLAEAPPASPQPAAAAEAIPEAVASTGSALPPELTELLQKLASDVANVQQGIDELKASQAQLKANQEQMSLDSVRLAGELKAGQEQMARLVAKTPDNKTPEVAGKTPDRPNAGQKTSAAPVPAPRPAAATTRKPAPATPSPHATVRQPAPLQLRSAQQ</sequence>
<evidence type="ECO:0000256" key="1">
    <source>
        <dbReference type="SAM" id="Coils"/>
    </source>
</evidence>
<dbReference type="EMBL" id="LSEF01000033">
    <property type="protein sequence ID" value="OAF18513.1"/>
    <property type="molecule type" value="Genomic_DNA"/>
</dbReference>
<reference evidence="3 4" key="1">
    <citation type="submission" date="2016-02" db="EMBL/GenBank/DDBJ databases">
        <title>Draft genome sequence of the strain BR 10247T Bradyrhizobium neotropicale isolated from nodules of Centrolobium paraense.</title>
        <authorList>
            <person name="Simoes-Araujo J.L."/>
            <person name="Barauna A.C."/>
            <person name="Silva K."/>
            <person name="Zilli J.E."/>
        </authorList>
    </citation>
    <scope>NUCLEOTIDE SEQUENCE [LARGE SCALE GENOMIC DNA]</scope>
    <source>
        <strain evidence="3 4">BR 10247</strain>
    </source>
</reference>
<evidence type="ECO:0000313" key="4">
    <source>
        <dbReference type="Proteomes" id="UP000077173"/>
    </source>
</evidence>
<feature type="region of interest" description="Disordered" evidence="2">
    <location>
        <begin position="211"/>
        <end position="278"/>
    </location>
</feature>
<accession>A0A176ZF97</accession>
<evidence type="ECO:0000256" key="2">
    <source>
        <dbReference type="SAM" id="MobiDB-lite"/>
    </source>
</evidence>
<gene>
    <name evidence="3" type="ORF">AXW67_03060</name>
</gene>
<keyword evidence="1" id="KW-0175">Coiled coil</keyword>
<name>A0A176ZF97_9BRAD</name>
<feature type="compositionally biased region" description="Low complexity" evidence="2">
    <location>
        <begin position="123"/>
        <end position="144"/>
    </location>
</feature>
<feature type="compositionally biased region" description="Low complexity" evidence="2">
    <location>
        <begin position="236"/>
        <end position="255"/>
    </location>
</feature>
<dbReference type="AlphaFoldDB" id="A0A176ZF97"/>
<protein>
    <submittedName>
        <fullName evidence="3">Uncharacterized protein</fullName>
    </submittedName>
</protein>
<proteinExistence type="predicted"/>
<evidence type="ECO:0000313" key="3">
    <source>
        <dbReference type="EMBL" id="OAF18513.1"/>
    </source>
</evidence>
<dbReference type="GeneID" id="32587974"/>
<comment type="caution">
    <text evidence="3">The sequence shown here is derived from an EMBL/GenBank/DDBJ whole genome shotgun (WGS) entry which is preliminary data.</text>
</comment>